<dbReference type="SUPFAM" id="SSF47917">
    <property type="entry name" value="C-terminal domain of alpha and beta subunits of F1 ATP synthase"/>
    <property type="match status" value="1"/>
</dbReference>
<dbReference type="CDD" id="cd01132">
    <property type="entry name" value="F1-ATPase_alpha_CD"/>
    <property type="match status" value="1"/>
</dbReference>
<dbReference type="EMBL" id="PCVY01000028">
    <property type="protein sequence ID" value="PIQ86882.1"/>
    <property type="molecule type" value="Genomic_DNA"/>
</dbReference>
<keyword evidence="8" id="KW-0406">Ion transport</keyword>
<dbReference type="FunFam" id="3.40.50.300:FF:002432">
    <property type="entry name" value="ATP synthase subunit alpha, mitochondrial"/>
    <property type="match status" value="1"/>
</dbReference>
<dbReference type="PANTHER" id="PTHR48082:SF2">
    <property type="entry name" value="ATP SYNTHASE SUBUNIT ALPHA, MITOCHONDRIAL"/>
    <property type="match status" value="1"/>
</dbReference>
<dbReference type="SUPFAM" id="SSF52540">
    <property type="entry name" value="P-loop containing nucleoside triphosphate hydrolases"/>
    <property type="match status" value="1"/>
</dbReference>
<keyword evidence="11" id="KW-0066">ATP synthesis</keyword>
<evidence type="ECO:0000256" key="4">
    <source>
        <dbReference type="ARBA" id="ARBA00022448"/>
    </source>
</evidence>
<dbReference type="InterPro" id="IPR038376">
    <property type="entry name" value="ATP_synth_asu_C_sf"/>
</dbReference>
<dbReference type="Pfam" id="PF00006">
    <property type="entry name" value="ATP-synt_ab"/>
    <property type="match status" value="1"/>
</dbReference>
<dbReference type="Pfam" id="PF00306">
    <property type="entry name" value="ATP-synt_ab_C"/>
    <property type="match status" value="1"/>
</dbReference>
<dbReference type="Gene3D" id="3.40.50.300">
    <property type="entry name" value="P-loop containing nucleotide triphosphate hydrolases"/>
    <property type="match status" value="1"/>
</dbReference>
<feature type="domain" description="ATP synthase alpha subunit C-terminal" evidence="14">
    <location>
        <begin position="352"/>
        <end position="477"/>
    </location>
</feature>
<keyword evidence="5" id="KW-0547">Nucleotide-binding</keyword>
<gene>
    <name evidence="15" type="ORF">COV74_03355</name>
</gene>
<name>A0A2H0LR42_9BACT</name>
<comment type="caution">
    <text evidence="15">The sequence shown here is derived from an EMBL/GenBank/DDBJ whole genome shotgun (WGS) entry which is preliminary data.</text>
</comment>
<dbReference type="AlphaFoldDB" id="A0A2H0LR42"/>
<dbReference type="InterPro" id="IPR020003">
    <property type="entry name" value="ATPase_a/bsu_AS"/>
</dbReference>
<sequence length="496" mass="55037">MAELRYKEYGIVKSSAGCIATGIGFQNCFLGQLVKFGYGTEGIIMGFDLEEALILLVKENEPIKPGNQIIATLEPFNMPAGDGFIGRMVNPLGEALDGMAPVKPDKMIPYFNKVPAIMDREGLRQTLETGVKLIDTMLPLGHGQRSLILGDKMTGKTTVGTDIILNQKGKDVICIYCAIGKPRSAMSRVVDLFKEKGCFDYTVIMSAPASSSPGQQFLAPYAACALGDYFMYKGKRVFVLFDDFTKHAWAYRELSLLMQVPPGRDSYPGDIFYLHSRMIERAAQLNKELGSGSMTFIPIVELLEGDLTAYVPTNLVSMTDGQIFLSMPLFNEGFRPAVDVGLSVSRVGSRVQWDAMKTVAKSLRLEFIQFKELLRVSKLQTGGQSDEMRDKLSGGKILQTLLTQPPNSPVSQETQIICFYAKNENLLNEMDKDQVTEFQSGIFDWTLKNDGSLLPLLRAERKLVDELKSRITKVVQSYVADIKSRKKVEDDDVETG</sequence>
<evidence type="ECO:0000256" key="12">
    <source>
        <dbReference type="ARBA" id="ARBA00026013"/>
    </source>
</evidence>
<dbReference type="InterPro" id="IPR000793">
    <property type="entry name" value="ATP_synth_asu_C"/>
</dbReference>
<dbReference type="InterPro" id="IPR000194">
    <property type="entry name" value="ATPase_F1/V1/A1_a/bsu_nucl-bd"/>
</dbReference>
<dbReference type="Gene3D" id="1.20.150.20">
    <property type="entry name" value="ATP synthase alpha/beta chain, C-terminal domain"/>
    <property type="match status" value="1"/>
</dbReference>
<evidence type="ECO:0000259" key="14">
    <source>
        <dbReference type="Pfam" id="PF00306"/>
    </source>
</evidence>
<evidence type="ECO:0000256" key="3">
    <source>
        <dbReference type="ARBA" id="ARBA00008936"/>
    </source>
</evidence>
<comment type="subunit">
    <text evidence="12">F-type ATPases have 2 components, CF(1) - the catalytic core - and CF(0) - the membrane proton channel. CF(1) has five subunits: alpha(3), beta(3), gamma(1), delta(1), epsilon(1). CF(0) has four main subunits: a(1), b(1), b'(1) and c(9-12).</text>
</comment>
<evidence type="ECO:0000256" key="1">
    <source>
        <dbReference type="ARBA" id="ARBA00003784"/>
    </source>
</evidence>
<dbReference type="InterPro" id="IPR005294">
    <property type="entry name" value="ATP_synth_F1_asu"/>
</dbReference>
<protein>
    <submittedName>
        <fullName evidence="15">F0F1 ATP synthase subunit alpha</fullName>
    </submittedName>
</protein>
<comment type="function">
    <text evidence="1">Produces ATP from ADP in the presence of a proton gradient across the membrane. The alpha chain is a regulatory subunit.</text>
</comment>
<accession>A0A2H0LR42</accession>
<evidence type="ECO:0000256" key="7">
    <source>
        <dbReference type="ARBA" id="ARBA00022840"/>
    </source>
</evidence>
<evidence type="ECO:0000313" key="16">
    <source>
        <dbReference type="Proteomes" id="UP000230859"/>
    </source>
</evidence>
<keyword evidence="10" id="KW-0139">CF(1)</keyword>
<keyword evidence="4" id="KW-0813">Transport</keyword>
<evidence type="ECO:0000256" key="6">
    <source>
        <dbReference type="ARBA" id="ARBA00022781"/>
    </source>
</evidence>
<evidence type="ECO:0000256" key="10">
    <source>
        <dbReference type="ARBA" id="ARBA00023196"/>
    </source>
</evidence>
<evidence type="ECO:0000313" key="15">
    <source>
        <dbReference type="EMBL" id="PIQ86882.1"/>
    </source>
</evidence>
<keyword evidence="7" id="KW-0067">ATP-binding</keyword>
<dbReference type="SUPFAM" id="SSF50615">
    <property type="entry name" value="N-terminal domain of alpha and beta subunits of F1 ATP synthase"/>
    <property type="match status" value="1"/>
</dbReference>
<proteinExistence type="inferred from homology"/>
<dbReference type="PANTHER" id="PTHR48082">
    <property type="entry name" value="ATP SYNTHASE SUBUNIT ALPHA, MITOCHONDRIAL"/>
    <property type="match status" value="1"/>
</dbReference>
<keyword evidence="9" id="KW-0472">Membrane</keyword>
<comment type="similarity">
    <text evidence="3">Belongs to the ATPase alpha/beta chains family.</text>
</comment>
<dbReference type="InterPro" id="IPR027417">
    <property type="entry name" value="P-loop_NTPase"/>
</dbReference>
<feature type="domain" description="ATPase F1/V1/A1 complex alpha/beta subunit nucleotide-binding" evidence="13">
    <location>
        <begin position="130"/>
        <end position="345"/>
    </location>
</feature>
<dbReference type="InterPro" id="IPR033732">
    <property type="entry name" value="ATP_synth_F1_a_nt-bd_dom"/>
</dbReference>
<evidence type="ECO:0000256" key="2">
    <source>
        <dbReference type="ARBA" id="ARBA00004370"/>
    </source>
</evidence>
<dbReference type="InterPro" id="IPR036121">
    <property type="entry name" value="ATPase_F1/V1/A1_a/bsu_N_sf"/>
</dbReference>
<dbReference type="Proteomes" id="UP000230859">
    <property type="component" value="Unassembled WGS sequence"/>
</dbReference>
<evidence type="ECO:0000256" key="5">
    <source>
        <dbReference type="ARBA" id="ARBA00022741"/>
    </source>
</evidence>
<dbReference type="GO" id="GO:0005524">
    <property type="term" value="F:ATP binding"/>
    <property type="evidence" value="ECO:0007669"/>
    <property type="project" value="UniProtKB-KW"/>
</dbReference>
<dbReference type="NCBIfam" id="TIGR00962">
    <property type="entry name" value="atpA"/>
    <property type="match status" value="1"/>
</dbReference>
<comment type="subcellular location">
    <subcellularLocation>
        <location evidence="2">Membrane</location>
    </subcellularLocation>
</comment>
<evidence type="ECO:0000256" key="9">
    <source>
        <dbReference type="ARBA" id="ARBA00023136"/>
    </source>
</evidence>
<organism evidence="15 16">
    <name type="scientific">Candidatus Abzuiibacterium crystallinum</name>
    <dbReference type="NCBI Taxonomy" id="1974748"/>
    <lineage>
        <taxon>Bacteria</taxon>
        <taxon>Pseudomonadati</taxon>
        <taxon>Candidatus Omnitrophota</taxon>
        <taxon>Candidatus Abzuiibacterium</taxon>
    </lineage>
</organism>
<dbReference type="GO" id="GO:0043531">
    <property type="term" value="F:ADP binding"/>
    <property type="evidence" value="ECO:0007669"/>
    <property type="project" value="TreeGrafter"/>
</dbReference>
<evidence type="ECO:0000256" key="8">
    <source>
        <dbReference type="ARBA" id="ARBA00023065"/>
    </source>
</evidence>
<evidence type="ECO:0000259" key="13">
    <source>
        <dbReference type="Pfam" id="PF00006"/>
    </source>
</evidence>
<dbReference type="GO" id="GO:0045259">
    <property type="term" value="C:proton-transporting ATP synthase complex"/>
    <property type="evidence" value="ECO:0007669"/>
    <property type="project" value="UniProtKB-KW"/>
</dbReference>
<reference evidence="15 16" key="1">
    <citation type="submission" date="2017-09" db="EMBL/GenBank/DDBJ databases">
        <title>Depth-based differentiation of microbial function through sediment-hosted aquifers and enrichment of novel symbionts in the deep terrestrial subsurface.</title>
        <authorList>
            <person name="Probst A.J."/>
            <person name="Ladd B."/>
            <person name="Jarett J.K."/>
            <person name="Geller-Mcgrath D.E."/>
            <person name="Sieber C.M."/>
            <person name="Emerson J.B."/>
            <person name="Anantharaman K."/>
            <person name="Thomas B.C."/>
            <person name="Malmstrom R."/>
            <person name="Stieglmeier M."/>
            <person name="Klingl A."/>
            <person name="Woyke T."/>
            <person name="Ryan C.M."/>
            <person name="Banfield J.F."/>
        </authorList>
    </citation>
    <scope>NUCLEOTIDE SEQUENCE [LARGE SCALE GENOMIC DNA]</scope>
    <source>
        <strain evidence="15">CG11_big_fil_rev_8_21_14_0_20_45_26</strain>
    </source>
</reference>
<dbReference type="PROSITE" id="PS00152">
    <property type="entry name" value="ATPASE_ALPHA_BETA"/>
    <property type="match status" value="1"/>
</dbReference>
<keyword evidence="6" id="KW-0375">Hydrogen ion transport</keyword>
<evidence type="ECO:0000256" key="11">
    <source>
        <dbReference type="ARBA" id="ARBA00023310"/>
    </source>
</evidence>
<dbReference type="GO" id="GO:0046933">
    <property type="term" value="F:proton-transporting ATP synthase activity, rotational mechanism"/>
    <property type="evidence" value="ECO:0007669"/>
    <property type="project" value="InterPro"/>
</dbReference>